<dbReference type="CDD" id="cd17767">
    <property type="entry name" value="UP_EcUdp-like"/>
    <property type="match status" value="1"/>
</dbReference>
<dbReference type="SUPFAM" id="SSF53167">
    <property type="entry name" value="Purine and uridine phosphorylases"/>
    <property type="match status" value="1"/>
</dbReference>
<comment type="similarity">
    <text evidence="3 10">Belongs to the PNP/UDP phosphorylase family.</text>
</comment>
<dbReference type="PANTHER" id="PTHR43691">
    <property type="entry name" value="URIDINE PHOSPHORYLASE"/>
    <property type="match status" value="1"/>
</dbReference>
<protein>
    <recommendedName>
        <fullName evidence="5 10">Uridine phosphorylase</fullName>
        <ecNumber evidence="4 10">2.4.2.3</ecNumber>
    </recommendedName>
</protein>
<evidence type="ECO:0000313" key="12">
    <source>
        <dbReference type="EMBL" id="URJ25090.1"/>
    </source>
</evidence>
<evidence type="ECO:0000256" key="1">
    <source>
        <dbReference type="ARBA" id="ARBA00004496"/>
    </source>
</evidence>
<name>A0ABY4SVW1_9ENTR</name>
<dbReference type="Proteomes" id="UP001056834">
    <property type="component" value="Chromosome"/>
</dbReference>
<keyword evidence="7 10" id="KW-0328">Glycosyltransferase</keyword>
<dbReference type="InterPro" id="IPR035994">
    <property type="entry name" value="Nucleoside_phosphorylase_sf"/>
</dbReference>
<evidence type="ECO:0000256" key="9">
    <source>
        <dbReference type="ARBA" id="ARBA00048447"/>
    </source>
</evidence>
<keyword evidence="8 10" id="KW-0808">Transferase</keyword>
<evidence type="ECO:0000256" key="8">
    <source>
        <dbReference type="ARBA" id="ARBA00022679"/>
    </source>
</evidence>
<dbReference type="PANTHER" id="PTHR43691:SF11">
    <property type="entry name" value="FI09636P-RELATED"/>
    <property type="match status" value="1"/>
</dbReference>
<evidence type="ECO:0000256" key="10">
    <source>
        <dbReference type="RuleBase" id="RU361131"/>
    </source>
</evidence>
<dbReference type="NCBIfam" id="TIGR01718">
    <property type="entry name" value="Uridine-psphlse"/>
    <property type="match status" value="1"/>
</dbReference>
<dbReference type="PROSITE" id="PS01232">
    <property type="entry name" value="PNP_UDP_1"/>
    <property type="match status" value="1"/>
</dbReference>
<dbReference type="NCBIfam" id="NF008383">
    <property type="entry name" value="PRK11178.1"/>
    <property type="match status" value="1"/>
</dbReference>
<dbReference type="GO" id="GO:0004850">
    <property type="term" value="F:uridine phosphorylase activity"/>
    <property type="evidence" value="ECO:0007669"/>
    <property type="project" value="UniProtKB-EC"/>
</dbReference>
<dbReference type="EMBL" id="CP097762">
    <property type="protein sequence ID" value="URJ25090.1"/>
    <property type="molecule type" value="Genomic_DNA"/>
</dbReference>
<comment type="catalytic activity">
    <reaction evidence="9 10">
        <text>uridine + phosphate = alpha-D-ribose 1-phosphate + uracil</text>
        <dbReference type="Rhea" id="RHEA:24388"/>
        <dbReference type="ChEBI" id="CHEBI:16704"/>
        <dbReference type="ChEBI" id="CHEBI:17568"/>
        <dbReference type="ChEBI" id="CHEBI:43474"/>
        <dbReference type="ChEBI" id="CHEBI:57720"/>
        <dbReference type="EC" id="2.4.2.3"/>
    </reaction>
</comment>
<evidence type="ECO:0000259" key="11">
    <source>
        <dbReference type="Pfam" id="PF01048"/>
    </source>
</evidence>
<dbReference type="EC" id="2.4.2.3" evidence="4 10"/>
<evidence type="ECO:0000313" key="13">
    <source>
        <dbReference type="Proteomes" id="UP001056834"/>
    </source>
</evidence>
<dbReference type="InterPro" id="IPR010058">
    <property type="entry name" value="Uridine_phosphorylase"/>
</dbReference>
<sequence>MPITHTFHLGLHIKDIQDATLAILPGDPNRVKKIALLMNNPKHICSNREFNTWSAQINGNTVIICSTGIGGPSTSIVVEELSQLGITTFLRVGTAGAIQEYINTGDILIITAAVRYDGTSRHFAPIEFPAAADLLCSLSLIKAAKKIGIKYHIGVTVSSDTFYPGQERYNTFSGKIIKKFRGSIKEWKNIGVISYEMESATLLTMCLTQKLKAGMVAGVVINRAKNETPNCKIIQSAEEHAIKVVIEGAHIILTKNIQII</sequence>
<accession>A0ABY4SVW1</accession>
<comment type="function">
    <text evidence="10">Catalyzes the reversible phosphorylytic cleavage of uridine to uracil and ribose-1-phosphate.</text>
</comment>
<evidence type="ECO:0000256" key="7">
    <source>
        <dbReference type="ARBA" id="ARBA00022676"/>
    </source>
</evidence>
<evidence type="ECO:0000256" key="4">
    <source>
        <dbReference type="ARBA" id="ARBA00011888"/>
    </source>
</evidence>
<comment type="pathway">
    <text evidence="2 10">Pyrimidine metabolism; UMP biosynthesis via salvage pathway; uracil from uridine (phosphorylase route): step 1/1.</text>
</comment>
<organism evidence="12 13">
    <name type="scientific">Candidatus Blochmannia ocreatus</name>
    <name type="common">nom. nud.</name>
    <dbReference type="NCBI Taxonomy" id="251538"/>
    <lineage>
        <taxon>Bacteria</taxon>
        <taxon>Pseudomonadati</taxon>
        <taxon>Pseudomonadota</taxon>
        <taxon>Gammaproteobacteria</taxon>
        <taxon>Enterobacterales</taxon>
        <taxon>Enterobacteriaceae</taxon>
        <taxon>ant endosymbionts</taxon>
        <taxon>Candidatus Blochmanniella</taxon>
    </lineage>
</organism>
<gene>
    <name evidence="12" type="primary">udp</name>
    <name evidence="12" type="ORF">M9405_03080</name>
</gene>
<dbReference type="InterPro" id="IPR000845">
    <property type="entry name" value="Nucleoside_phosphorylase_d"/>
</dbReference>
<evidence type="ECO:0000256" key="5">
    <source>
        <dbReference type="ARBA" id="ARBA00021980"/>
    </source>
</evidence>
<dbReference type="InterPro" id="IPR018016">
    <property type="entry name" value="Nucleoside_phosphorylase_CS"/>
</dbReference>
<evidence type="ECO:0000256" key="6">
    <source>
        <dbReference type="ARBA" id="ARBA00022490"/>
    </source>
</evidence>
<proteinExistence type="inferred from homology"/>
<feature type="domain" description="Nucleoside phosphorylase" evidence="11">
    <location>
        <begin position="20"/>
        <end position="241"/>
    </location>
</feature>
<dbReference type="Pfam" id="PF01048">
    <property type="entry name" value="PNP_UDP_1"/>
    <property type="match status" value="1"/>
</dbReference>
<keyword evidence="13" id="KW-1185">Reference proteome</keyword>
<comment type="subcellular location">
    <subcellularLocation>
        <location evidence="1">Cytoplasm</location>
    </subcellularLocation>
</comment>
<evidence type="ECO:0000256" key="3">
    <source>
        <dbReference type="ARBA" id="ARBA00010456"/>
    </source>
</evidence>
<dbReference type="Gene3D" id="3.40.50.1580">
    <property type="entry name" value="Nucleoside phosphorylase domain"/>
    <property type="match status" value="1"/>
</dbReference>
<keyword evidence="6" id="KW-0963">Cytoplasm</keyword>
<evidence type="ECO:0000256" key="2">
    <source>
        <dbReference type="ARBA" id="ARBA00004825"/>
    </source>
</evidence>
<reference evidence="12" key="1">
    <citation type="submission" date="2022-05" db="EMBL/GenBank/DDBJ databases">
        <title>Impact of host demography and evolutionary history on endosymbiont molecular evolution: a test in carpenter ants (Genus Camponotus) and their Blochmannia endosymbionts.</title>
        <authorList>
            <person name="Manthey J.D."/>
            <person name="Giron J.C."/>
            <person name="Hruska J.P."/>
        </authorList>
    </citation>
    <scope>NUCLEOTIDE SEQUENCE</scope>
    <source>
        <strain evidence="12">C-006</strain>
    </source>
</reference>
<dbReference type="RefSeq" id="WP_250223221.1">
    <property type="nucleotide sequence ID" value="NZ_CP097762.1"/>
</dbReference>